<feature type="transmembrane region" description="Helical" evidence="1">
    <location>
        <begin position="20"/>
        <end position="41"/>
    </location>
</feature>
<keyword evidence="1" id="KW-0472">Membrane</keyword>
<keyword evidence="3" id="KW-1185">Reference proteome</keyword>
<name>A0A4S4NB44_9RHOB</name>
<gene>
    <name evidence="2" type="ORF">E4Z66_06420</name>
</gene>
<dbReference type="AlphaFoldDB" id="A0A4S4NB44"/>
<dbReference type="Proteomes" id="UP000306602">
    <property type="component" value="Unassembled WGS sequence"/>
</dbReference>
<reference evidence="2 3" key="1">
    <citation type="submission" date="2019-04" db="EMBL/GenBank/DDBJ databases">
        <title>Shimia ponticola sp. nov., isolated from seawater.</title>
        <authorList>
            <person name="Kim Y.-O."/>
            <person name="Yoon J.-H."/>
        </authorList>
    </citation>
    <scope>NUCLEOTIDE SEQUENCE [LARGE SCALE GENOMIC DNA]</scope>
    <source>
        <strain evidence="2 3">MYP11</strain>
    </source>
</reference>
<sequence>MQLLGLVKSHSKLPVDLRRSHLQLLMLALSLFCVAVILVVMQPLNPDRPAENGPISATRAASLADVATKGDATPLVRLD</sequence>
<comment type="caution">
    <text evidence="2">The sequence shown here is derived from an EMBL/GenBank/DDBJ whole genome shotgun (WGS) entry which is preliminary data.</text>
</comment>
<keyword evidence="1" id="KW-0812">Transmembrane</keyword>
<evidence type="ECO:0000256" key="1">
    <source>
        <dbReference type="SAM" id="Phobius"/>
    </source>
</evidence>
<dbReference type="EMBL" id="SRKY01000002">
    <property type="protein sequence ID" value="THH36582.1"/>
    <property type="molecule type" value="Genomic_DNA"/>
</dbReference>
<organism evidence="2 3">
    <name type="scientific">Aliishimia ponticola</name>
    <dbReference type="NCBI Taxonomy" id="2499833"/>
    <lineage>
        <taxon>Bacteria</taxon>
        <taxon>Pseudomonadati</taxon>
        <taxon>Pseudomonadota</taxon>
        <taxon>Alphaproteobacteria</taxon>
        <taxon>Rhodobacterales</taxon>
        <taxon>Paracoccaceae</taxon>
        <taxon>Aliishimia</taxon>
    </lineage>
</organism>
<evidence type="ECO:0000313" key="3">
    <source>
        <dbReference type="Proteomes" id="UP000306602"/>
    </source>
</evidence>
<accession>A0A4S4NB44</accession>
<proteinExistence type="predicted"/>
<protein>
    <submittedName>
        <fullName evidence="2">Uncharacterized protein</fullName>
    </submittedName>
</protein>
<evidence type="ECO:0000313" key="2">
    <source>
        <dbReference type="EMBL" id="THH36582.1"/>
    </source>
</evidence>
<dbReference type="RefSeq" id="WP_136462171.1">
    <property type="nucleotide sequence ID" value="NZ_SRKY01000002.1"/>
</dbReference>
<keyword evidence="1" id="KW-1133">Transmembrane helix</keyword>